<accession>A0AAU7FTC7</accession>
<dbReference type="InterPro" id="IPR000792">
    <property type="entry name" value="Tscrpt_reg_LuxR_C"/>
</dbReference>
<keyword evidence="3" id="KW-0804">Transcription</keyword>
<dbReference type="InterPro" id="IPR016032">
    <property type="entry name" value="Sig_transdc_resp-reg_C-effctor"/>
</dbReference>
<evidence type="ECO:0000259" key="4">
    <source>
        <dbReference type="PROSITE" id="PS50043"/>
    </source>
</evidence>
<sequence>MMIICVSDNVWFRIGLSEIIQNCQRDKQELKFLAFEKASVTLSTMVLRSPVTIIIDYYIADHGLLLLLLKMKRQNVFDNILIITTNARIVEVTENILLDSVADILIDNSESFDKLSTFMVKDKAGQIISKSVTNKTWAMIKKNSNLTHRELDLMPFFITGKGNKEISRQVDISEKMVSIHRRNIYSKLQVESLTGLYHYLTTDIKVT</sequence>
<evidence type="ECO:0000313" key="5">
    <source>
        <dbReference type="EMBL" id="XBM29583.1"/>
    </source>
</evidence>
<evidence type="ECO:0000256" key="1">
    <source>
        <dbReference type="ARBA" id="ARBA00023015"/>
    </source>
</evidence>
<dbReference type="PANTHER" id="PTHR44688:SF16">
    <property type="entry name" value="DNA-BINDING TRANSCRIPTIONAL ACTIVATOR DEVR_DOSR"/>
    <property type="match status" value="1"/>
</dbReference>
<dbReference type="PRINTS" id="PR00038">
    <property type="entry name" value="HTHLUXR"/>
</dbReference>
<dbReference type="GO" id="GO:0003677">
    <property type="term" value="F:DNA binding"/>
    <property type="evidence" value="ECO:0007669"/>
    <property type="project" value="UniProtKB-KW"/>
</dbReference>
<feature type="domain" description="HTH luxR-type" evidence="4">
    <location>
        <begin position="139"/>
        <end position="204"/>
    </location>
</feature>
<dbReference type="PROSITE" id="PS50043">
    <property type="entry name" value="HTH_LUXR_2"/>
    <property type="match status" value="1"/>
</dbReference>
<reference evidence="5" key="1">
    <citation type="submission" date="2024-05" db="EMBL/GenBank/DDBJ databases">
        <title>Copy number flexibility facilitates heteroresistance to increasing antibiotic pressure and threatens the beta-lactam pipeline.</title>
        <authorList>
            <person name="Choby J.E."/>
            <person name="Weiss D.S."/>
        </authorList>
    </citation>
    <scope>NUCLEOTIDE SEQUENCE</scope>
    <source>
        <strain evidence="5">Mu1197</strain>
    </source>
</reference>
<dbReference type="Gene3D" id="1.10.10.10">
    <property type="entry name" value="Winged helix-like DNA-binding domain superfamily/Winged helix DNA-binding domain"/>
    <property type="match status" value="1"/>
</dbReference>
<dbReference type="PANTHER" id="PTHR44688">
    <property type="entry name" value="DNA-BINDING TRANSCRIPTIONAL ACTIVATOR DEVR_DOSR"/>
    <property type="match status" value="1"/>
</dbReference>
<evidence type="ECO:0000256" key="2">
    <source>
        <dbReference type="ARBA" id="ARBA00023125"/>
    </source>
</evidence>
<gene>
    <name evidence="5" type="ORF">ABFV38_16925</name>
</gene>
<dbReference type="AlphaFoldDB" id="A0AAU7FTC7"/>
<name>A0AAU7FTC7_9ENTR</name>
<organism evidence="5">
    <name type="scientific">Enterobacter cloacae complex sp. Mu1197</name>
    <dbReference type="NCBI Taxonomy" id="3152302"/>
    <lineage>
        <taxon>Bacteria</taxon>
        <taxon>Pseudomonadati</taxon>
        <taxon>Pseudomonadota</taxon>
        <taxon>Gammaproteobacteria</taxon>
        <taxon>Enterobacterales</taxon>
        <taxon>Enterobacteriaceae</taxon>
        <taxon>Enterobacter</taxon>
        <taxon>Enterobacter cloacae complex</taxon>
    </lineage>
</organism>
<dbReference type="CDD" id="cd06170">
    <property type="entry name" value="LuxR_C_like"/>
    <property type="match status" value="1"/>
</dbReference>
<dbReference type="SMART" id="SM00421">
    <property type="entry name" value="HTH_LUXR"/>
    <property type="match status" value="1"/>
</dbReference>
<dbReference type="RefSeq" id="WP_348957621.1">
    <property type="nucleotide sequence ID" value="NZ_CP157375.1"/>
</dbReference>
<dbReference type="GO" id="GO:0006355">
    <property type="term" value="P:regulation of DNA-templated transcription"/>
    <property type="evidence" value="ECO:0007669"/>
    <property type="project" value="InterPro"/>
</dbReference>
<evidence type="ECO:0000256" key="3">
    <source>
        <dbReference type="ARBA" id="ARBA00023163"/>
    </source>
</evidence>
<proteinExistence type="predicted"/>
<keyword evidence="1" id="KW-0805">Transcription regulation</keyword>
<dbReference type="SUPFAM" id="SSF46894">
    <property type="entry name" value="C-terminal effector domain of the bipartite response regulators"/>
    <property type="match status" value="1"/>
</dbReference>
<dbReference type="EMBL" id="CP157375">
    <property type="protein sequence ID" value="XBM29583.1"/>
    <property type="molecule type" value="Genomic_DNA"/>
</dbReference>
<protein>
    <submittedName>
        <fullName evidence="5">LuxR C-terminal-related transcriptional regulator</fullName>
    </submittedName>
</protein>
<dbReference type="InterPro" id="IPR036388">
    <property type="entry name" value="WH-like_DNA-bd_sf"/>
</dbReference>
<keyword evidence="2" id="KW-0238">DNA-binding</keyword>
<dbReference type="Pfam" id="PF00196">
    <property type="entry name" value="GerE"/>
    <property type="match status" value="1"/>
</dbReference>